<comment type="caution">
    <text evidence="2">The sequence shown here is derived from an EMBL/GenBank/DDBJ whole genome shotgun (WGS) entry which is preliminary data.</text>
</comment>
<dbReference type="Pfam" id="PF11231">
    <property type="entry name" value="DUF3034"/>
    <property type="match status" value="1"/>
</dbReference>
<organism evidence="2 3">
    <name type="scientific">Idiomarina tyrosinivorans</name>
    <dbReference type="NCBI Taxonomy" id="1445662"/>
    <lineage>
        <taxon>Bacteria</taxon>
        <taxon>Pseudomonadati</taxon>
        <taxon>Pseudomonadota</taxon>
        <taxon>Gammaproteobacteria</taxon>
        <taxon>Alteromonadales</taxon>
        <taxon>Idiomarinaceae</taxon>
        <taxon>Idiomarina</taxon>
    </lineage>
</organism>
<keyword evidence="3" id="KW-1185">Reference proteome</keyword>
<gene>
    <name evidence="2" type="ORF">CWI84_05275</name>
</gene>
<feature type="chain" id="PRO_5019142041" evidence="1">
    <location>
        <begin position="24"/>
        <end position="281"/>
    </location>
</feature>
<accession>A0A432ZRE8</accession>
<proteinExistence type="predicted"/>
<feature type="signal peptide" evidence="1">
    <location>
        <begin position="1"/>
        <end position="23"/>
    </location>
</feature>
<evidence type="ECO:0000256" key="1">
    <source>
        <dbReference type="SAM" id="SignalP"/>
    </source>
</evidence>
<evidence type="ECO:0000313" key="3">
    <source>
        <dbReference type="Proteomes" id="UP000287996"/>
    </source>
</evidence>
<sequence>MVSKSLKLVAAVILSCTSATVAANDGTRLLATGGATSIEGSAGGGIVPWATLSSYAGESQVGATAALSEVSVDDFRLSVAAASVNFYNRLEVSYAKQTFDLSTIGGELKQNIVGVKARLYGDLVYGDWPQLSAGIQHKTNQTFALPNAVGAKDDSGTDYYISAAKAWLDGFGHRTWVANLTVRNTKANQLGLLGFGGDQQDRRWQLEGSVAAFINRYWAVGVEYRQKPSNLSFAREDDWKDLFVGYFPNRSLAIVAAYTDLGSIAGLDNQHGWYLSLQASF</sequence>
<dbReference type="EMBL" id="PIQH01000004">
    <property type="protein sequence ID" value="RUO80469.1"/>
    <property type="molecule type" value="Genomic_DNA"/>
</dbReference>
<dbReference type="InterPro" id="IPR021393">
    <property type="entry name" value="DUF3034"/>
</dbReference>
<dbReference type="Proteomes" id="UP000287996">
    <property type="component" value="Unassembled WGS sequence"/>
</dbReference>
<protein>
    <submittedName>
        <fullName evidence="2">DUF3034 domain-containing protein</fullName>
    </submittedName>
</protein>
<dbReference type="RefSeq" id="WP_126841526.1">
    <property type="nucleotide sequence ID" value="NZ_PIQH01000004.1"/>
</dbReference>
<name>A0A432ZRE8_9GAMM</name>
<dbReference type="AlphaFoldDB" id="A0A432ZRE8"/>
<dbReference type="OrthoDB" id="9126735at2"/>
<evidence type="ECO:0000313" key="2">
    <source>
        <dbReference type="EMBL" id="RUO80469.1"/>
    </source>
</evidence>
<keyword evidence="1" id="KW-0732">Signal</keyword>
<reference evidence="2 3" key="1">
    <citation type="journal article" date="2011" name="Front. Microbiol.">
        <title>Genomic signatures of strain selection and enhancement in Bacillus atrophaeus var. globigii, a historical biowarfare simulant.</title>
        <authorList>
            <person name="Gibbons H.S."/>
            <person name="Broomall S.M."/>
            <person name="McNew L.A."/>
            <person name="Daligault H."/>
            <person name="Chapman C."/>
            <person name="Bruce D."/>
            <person name="Karavis M."/>
            <person name="Krepps M."/>
            <person name="McGregor P.A."/>
            <person name="Hong C."/>
            <person name="Park K.H."/>
            <person name="Akmal A."/>
            <person name="Feldman A."/>
            <person name="Lin J.S."/>
            <person name="Chang W.E."/>
            <person name="Higgs B.W."/>
            <person name="Demirev P."/>
            <person name="Lindquist J."/>
            <person name="Liem A."/>
            <person name="Fochler E."/>
            <person name="Read T.D."/>
            <person name="Tapia R."/>
            <person name="Johnson S."/>
            <person name="Bishop-Lilly K.A."/>
            <person name="Detter C."/>
            <person name="Han C."/>
            <person name="Sozhamannan S."/>
            <person name="Rosenzweig C.N."/>
            <person name="Skowronski E.W."/>
        </authorList>
    </citation>
    <scope>NUCLEOTIDE SEQUENCE [LARGE SCALE GENOMIC DNA]</scope>
    <source>
        <strain evidence="2 3">CC-PW-9</strain>
    </source>
</reference>